<evidence type="ECO:0000313" key="2">
    <source>
        <dbReference type="EMBL" id="OGF93264.1"/>
    </source>
</evidence>
<dbReference type="Gene3D" id="3.30.70.1290">
    <property type="entry name" value="Transposase IS200-like"/>
    <property type="match status" value="1"/>
</dbReference>
<dbReference type="EMBL" id="MFIQ01000026">
    <property type="protein sequence ID" value="OGF93264.1"/>
    <property type="molecule type" value="Genomic_DNA"/>
</dbReference>
<evidence type="ECO:0000259" key="1">
    <source>
        <dbReference type="SMART" id="SM01321"/>
    </source>
</evidence>
<dbReference type="PANTHER" id="PTHR34322:SF2">
    <property type="entry name" value="TRANSPOSASE IS200-LIKE DOMAIN-CONTAINING PROTEIN"/>
    <property type="match status" value="1"/>
</dbReference>
<name>A0A1F5XZC4_9BACT</name>
<gene>
    <name evidence="2" type="ORF">A3G54_01515</name>
</gene>
<dbReference type="InterPro" id="IPR002686">
    <property type="entry name" value="Transposase_17"/>
</dbReference>
<proteinExistence type="predicted"/>
<protein>
    <recommendedName>
        <fullName evidence="1">Transposase IS200-like domain-containing protein</fullName>
    </recommendedName>
</protein>
<evidence type="ECO:0000313" key="3">
    <source>
        <dbReference type="Proteomes" id="UP000178894"/>
    </source>
</evidence>
<accession>A0A1F5XZC4</accession>
<organism evidence="2 3">
    <name type="scientific">Candidatus Giovannonibacteria bacterium RIFCSPLOWO2_12_FULL_44_15</name>
    <dbReference type="NCBI Taxonomy" id="1798364"/>
    <lineage>
        <taxon>Bacteria</taxon>
        <taxon>Candidatus Giovannoniibacteriota</taxon>
    </lineage>
</organism>
<sequence>MDKRTIFSQKYDVDRFLKCMIEFNNVEPIGSLYQLSFKKRQNKHSRKKLVNIICYCLNQNHFHIILKCLTDNSISEYMKRIGGGYTNYFNGKYKRNGALFQGKFKSINVDSNPYLLHLSAYVNLNNKVHRKHNSLWLSSLEQYTSPSENSLCSKNIILDQFNNVDEYKIFAEESLKDILARKDRFKEMEKLLLE</sequence>
<dbReference type="InterPro" id="IPR036515">
    <property type="entry name" value="Transposase_17_sf"/>
</dbReference>
<dbReference type="GO" id="GO:0004803">
    <property type="term" value="F:transposase activity"/>
    <property type="evidence" value="ECO:0007669"/>
    <property type="project" value="InterPro"/>
</dbReference>
<dbReference type="AlphaFoldDB" id="A0A1F5XZC4"/>
<dbReference type="SUPFAM" id="SSF143422">
    <property type="entry name" value="Transposase IS200-like"/>
    <property type="match status" value="1"/>
</dbReference>
<reference evidence="2 3" key="1">
    <citation type="journal article" date="2016" name="Nat. Commun.">
        <title>Thousands of microbial genomes shed light on interconnected biogeochemical processes in an aquifer system.</title>
        <authorList>
            <person name="Anantharaman K."/>
            <person name="Brown C.T."/>
            <person name="Hug L.A."/>
            <person name="Sharon I."/>
            <person name="Castelle C.J."/>
            <person name="Probst A.J."/>
            <person name="Thomas B.C."/>
            <person name="Singh A."/>
            <person name="Wilkins M.J."/>
            <person name="Karaoz U."/>
            <person name="Brodie E.L."/>
            <person name="Williams K.H."/>
            <person name="Hubbard S.S."/>
            <person name="Banfield J.F."/>
        </authorList>
    </citation>
    <scope>NUCLEOTIDE SEQUENCE [LARGE SCALE GENOMIC DNA]</scope>
</reference>
<dbReference type="Proteomes" id="UP000178894">
    <property type="component" value="Unassembled WGS sequence"/>
</dbReference>
<comment type="caution">
    <text evidence="2">The sequence shown here is derived from an EMBL/GenBank/DDBJ whole genome shotgun (WGS) entry which is preliminary data.</text>
</comment>
<dbReference type="SMART" id="SM01321">
    <property type="entry name" value="Y1_Tnp"/>
    <property type="match status" value="1"/>
</dbReference>
<dbReference type="GO" id="GO:0003677">
    <property type="term" value="F:DNA binding"/>
    <property type="evidence" value="ECO:0007669"/>
    <property type="project" value="InterPro"/>
</dbReference>
<dbReference type="Pfam" id="PF01797">
    <property type="entry name" value="Y1_Tnp"/>
    <property type="match status" value="1"/>
</dbReference>
<dbReference type="PANTHER" id="PTHR34322">
    <property type="entry name" value="TRANSPOSASE, Y1_TNP DOMAIN-CONTAINING"/>
    <property type="match status" value="1"/>
</dbReference>
<feature type="domain" description="Transposase IS200-like" evidence="1">
    <location>
        <begin position="2"/>
        <end position="125"/>
    </location>
</feature>
<dbReference type="GO" id="GO:0006313">
    <property type="term" value="P:DNA transposition"/>
    <property type="evidence" value="ECO:0007669"/>
    <property type="project" value="InterPro"/>
</dbReference>